<keyword evidence="4" id="KW-0560">Oxidoreductase</keyword>
<dbReference type="CDD" id="cd11065">
    <property type="entry name" value="CYP64-like"/>
    <property type="match status" value="1"/>
</dbReference>
<evidence type="ECO:0000256" key="6">
    <source>
        <dbReference type="ARBA" id="ARBA00023033"/>
    </source>
</evidence>
<keyword evidence="3 8" id="KW-0479">Metal-binding</keyword>
<evidence type="ECO:0000256" key="8">
    <source>
        <dbReference type="PIRSR" id="PIRSR602401-1"/>
    </source>
</evidence>
<name>A0A1F5LDY1_PENAI</name>
<evidence type="ECO:0000256" key="10">
    <source>
        <dbReference type="SAM" id="MobiDB-lite"/>
    </source>
</evidence>
<dbReference type="PRINTS" id="PR00463">
    <property type="entry name" value="EP450I"/>
</dbReference>
<dbReference type="GO" id="GO:0005506">
    <property type="term" value="F:iron ion binding"/>
    <property type="evidence" value="ECO:0007669"/>
    <property type="project" value="InterPro"/>
</dbReference>
<dbReference type="PROSITE" id="PS00086">
    <property type="entry name" value="CYTOCHROME_P450"/>
    <property type="match status" value="1"/>
</dbReference>
<proteinExistence type="inferred from homology"/>
<dbReference type="STRING" id="1835702.A0A1F5LDY1"/>
<dbReference type="Gene3D" id="1.10.630.10">
    <property type="entry name" value="Cytochrome P450"/>
    <property type="match status" value="1"/>
</dbReference>
<protein>
    <recommendedName>
        <fullName evidence="11">Xylanolytic transcriptional activator regulatory domain-containing protein</fullName>
    </recommendedName>
</protein>
<dbReference type="GO" id="GO:0003677">
    <property type="term" value="F:DNA binding"/>
    <property type="evidence" value="ECO:0007669"/>
    <property type="project" value="InterPro"/>
</dbReference>
<dbReference type="SMART" id="SM00906">
    <property type="entry name" value="Fungal_trans"/>
    <property type="match status" value="1"/>
</dbReference>
<dbReference type="InterPro" id="IPR002401">
    <property type="entry name" value="Cyt_P450_E_grp-I"/>
</dbReference>
<reference evidence="12 13" key="1">
    <citation type="journal article" date="2016" name="Sci. Rep.">
        <title>Penicillium arizonense, a new, genome sequenced fungal species, reveals a high chemical diversity in secreted metabolites.</title>
        <authorList>
            <person name="Grijseels S."/>
            <person name="Nielsen J.C."/>
            <person name="Randelovic M."/>
            <person name="Nielsen J."/>
            <person name="Nielsen K.F."/>
            <person name="Workman M."/>
            <person name="Frisvad J.C."/>
        </authorList>
    </citation>
    <scope>NUCLEOTIDE SEQUENCE [LARGE SCALE GENOMIC DNA]</scope>
    <source>
        <strain evidence="12 13">CBS 141311</strain>
    </source>
</reference>
<gene>
    <name evidence="12" type="ORF">PENARI_c014G01312</name>
</gene>
<dbReference type="InterPro" id="IPR007219">
    <property type="entry name" value="XnlR_reg_dom"/>
</dbReference>
<feature type="coiled-coil region" evidence="9">
    <location>
        <begin position="363"/>
        <end position="390"/>
    </location>
</feature>
<evidence type="ECO:0000259" key="11">
    <source>
        <dbReference type="SMART" id="SM00906"/>
    </source>
</evidence>
<dbReference type="GO" id="GO:0016705">
    <property type="term" value="F:oxidoreductase activity, acting on paired donors, with incorporation or reduction of molecular oxygen"/>
    <property type="evidence" value="ECO:0007669"/>
    <property type="project" value="InterPro"/>
</dbReference>
<comment type="similarity">
    <text evidence="2">Belongs to the cytochrome P450 family.</text>
</comment>
<evidence type="ECO:0000256" key="7">
    <source>
        <dbReference type="ARBA" id="ARBA00023242"/>
    </source>
</evidence>
<evidence type="ECO:0000313" key="12">
    <source>
        <dbReference type="EMBL" id="OGE51307.1"/>
    </source>
</evidence>
<feature type="compositionally biased region" description="Basic and acidic residues" evidence="10">
    <location>
        <begin position="952"/>
        <end position="961"/>
    </location>
</feature>
<dbReference type="GeneID" id="34578145"/>
<comment type="cofactor">
    <cofactor evidence="1 8">
        <name>heme</name>
        <dbReference type="ChEBI" id="CHEBI:30413"/>
    </cofactor>
</comment>
<evidence type="ECO:0000256" key="5">
    <source>
        <dbReference type="ARBA" id="ARBA00023004"/>
    </source>
</evidence>
<dbReference type="GO" id="GO:0020037">
    <property type="term" value="F:heme binding"/>
    <property type="evidence" value="ECO:0007669"/>
    <property type="project" value="InterPro"/>
</dbReference>
<dbReference type="RefSeq" id="XP_022486752.1">
    <property type="nucleotide sequence ID" value="XM_022633411.1"/>
</dbReference>
<feature type="binding site" description="axial binding residue" evidence="8">
    <location>
        <position position="299"/>
    </location>
    <ligand>
        <name>heme</name>
        <dbReference type="ChEBI" id="CHEBI:30413"/>
    </ligand>
    <ligandPart>
        <name>Fe</name>
        <dbReference type="ChEBI" id="CHEBI:18248"/>
    </ligandPart>
</feature>
<keyword evidence="8" id="KW-0349">Heme</keyword>
<dbReference type="InterPro" id="IPR050364">
    <property type="entry name" value="Cytochrome_P450_fung"/>
</dbReference>
<dbReference type="InterPro" id="IPR017972">
    <property type="entry name" value="Cyt_P450_CS"/>
</dbReference>
<dbReference type="EMBL" id="LXJU01000014">
    <property type="protein sequence ID" value="OGE51307.1"/>
    <property type="molecule type" value="Genomic_DNA"/>
</dbReference>
<dbReference type="GO" id="GO:0008270">
    <property type="term" value="F:zinc ion binding"/>
    <property type="evidence" value="ECO:0007669"/>
    <property type="project" value="InterPro"/>
</dbReference>
<dbReference type="GO" id="GO:0043386">
    <property type="term" value="P:mycotoxin biosynthetic process"/>
    <property type="evidence" value="ECO:0007669"/>
    <property type="project" value="UniProtKB-ARBA"/>
</dbReference>
<keyword evidence="5 8" id="KW-0408">Iron</keyword>
<dbReference type="GO" id="GO:0004497">
    <property type="term" value="F:monooxygenase activity"/>
    <property type="evidence" value="ECO:0007669"/>
    <property type="project" value="UniProtKB-KW"/>
</dbReference>
<dbReference type="GO" id="GO:0006351">
    <property type="term" value="P:DNA-templated transcription"/>
    <property type="evidence" value="ECO:0007669"/>
    <property type="project" value="InterPro"/>
</dbReference>
<evidence type="ECO:0000256" key="9">
    <source>
        <dbReference type="SAM" id="Coils"/>
    </source>
</evidence>
<dbReference type="InterPro" id="IPR001128">
    <property type="entry name" value="Cyt_P450"/>
</dbReference>
<keyword evidence="7" id="KW-0539">Nucleus</keyword>
<dbReference type="PANTHER" id="PTHR46300:SF2">
    <property type="entry name" value="CYTOCHROME P450 MONOOXYGENASE ALNH-RELATED"/>
    <property type="match status" value="1"/>
</dbReference>
<dbReference type="InterPro" id="IPR036396">
    <property type="entry name" value="Cyt_P450_sf"/>
</dbReference>
<dbReference type="Pfam" id="PF00067">
    <property type="entry name" value="p450"/>
    <property type="match status" value="1"/>
</dbReference>
<keyword evidence="9" id="KW-0175">Coiled coil</keyword>
<dbReference type="OrthoDB" id="3862662at2759"/>
<feature type="region of interest" description="Disordered" evidence="10">
    <location>
        <begin position="951"/>
        <end position="971"/>
    </location>
</feature>
<evidence type="ECO:0000256" key="4">
    <source>
        <dbReference type="ARBA" id="ARBA00023002"/>
    </source>
</evidence>
<dbReference type="AlphaFoldDB" id="A0A1F5LDY1"/>
<dbReference type="SUPFAM" id="SSF48264">
    <property type="entry name" value="Cytochrome P450"/>
    <property type="match status" value="1"/>
</dbReference>
<dbReference type="Proteomes" id="UP000177622">
    <property type="component" value="Unassembled WGS sequence"/>
</dbReference>
<accession>A0A1F5LDY1</accession>
<keyword evidence="13" id="KW-1185">Reference proteome</keyword>
<dbReference type="PANTHER" id="PTHR46300">
    <property type="entry name" value="P450, PUTATIVE (EUROFUNG)-RELATED-RELATED"/>
    <property type="match status" value="1"/>
</dbReference>
<evidence type="ECO:0000256" key="1">
    <source>
        <dbReference type="ARBA" id="ARBA00001971"/>
    </source>
</evidence>
<organism evidence="12 13">
    <name type="scientific">Penicillium arizonense</name>
    <dbReference type="NCBI Taxonomy" id="1835702"/>
    <lineage>
        <taxon>Eukaryota</taxon>
        <taxon>Fungi</taxon>
        <taxon>Dikarya</taxon>
        <taxon>Ascomycota</taxon>
        <taxon>Pezizomycotina</taxon>
        <taxon>Eurotiomycetes</taxon>
        <taxon>Eurotiomycetidae</taxon>
        <taxon>Eurotiales</taxon>
        <taxon>Aspergillaceae</taxon>
        <taxon>Penicillium</taxon>
    </lineage>
</organism>
<feature type="domain" description="Xylanolytic transcriptional activator regulatory" evidence="11">
    <location>
        <begin position="655"/>
        <end position="733"/>
    </location>
</feature>
<comment type="caution">
    <text evidence="12">The sequence shown here is derived from an EMBL/GenBank/DDBJ whole genome shotgun (WGS) entry which is preliminary data.</text>
</comment>
<dbReference type="Pfam" id="PF04082">
    <property type="entry name" value="Fungal_trans"/>
    <property type="match status" value="1"/>
</dbReference>
<evidence type="ECO:0000256" key="3">
    <source>
        <dbReference type="ARBA" id="ARBA00022723"/>
    </source>
</evidence>
<sequence>MPYGQAWRNQRKIYQAILSITAVRALAPLQDAESTLTVYQLAQSPERYYDHIRRYSTAVILSSVFGIRGPEFNHPNITRLYHVQDQFTAILETGATPPVDVFPFLKRLPDFVSPWRRWARRIRAEQRQLYFELLQEVKIRRERGIKVNWFISQLLDEKAKYELDDEHIAYIGGVLMEGGSDTTASTLLSFLLAMVKYPKVFRKAQEEVDRVLRWRPVAAGGIPHVLIQDDEYKGYKFPTGTTFVANAWAIHHDPELYDCPESFIPERYEDNPLGFKPDIEEVTDGIRKTYGFGAGRRICPGSHLAENSLHINVAKILWAFDIRAGTDPSTGRQLQGEEVNVDIATQWTDGFLIAPKPFPMVMSLRSEKHREVLNRELDEAQKKEDKMRYEAAHLRALREDWRILHLSHQKKDTRRSSTLMLTPERLVDLLESRLGDRQDVDMLAWRLSGMDHSTVGSSDSEFRTLTSLNHRERAQQAREDNADEAVFLTRTPTSALSNHITDDWVSRASPLHSLRDGDGDVDAGCGWWLAVPENVLTELVHLFFDKIQGWLPLLHQPRFFDHYVKNCVFDKRSAPSFSNTESLLLCGMFALAARHSSNPYFQDIPAPDRGQRFADDANKYYEMARTSEQSPMLGYLQGCILLAFYQYTSGPSHRAWILAGDCVRLAYDLNLCNMDEQQDDCRKPTEWSILEEQRRAFWLVWEVDTFGSVMSRRPCSINRSMIAVRLPVNDAAWFADNPVKSPIIDPRPSAVWEILLDSPNQGDRAWYLVANFLMTIASEFAASRHICTRDKDELIDAITCYSLVISQRFSLESLDLSGHSDDAAKHNWVIGMHLLVACGRATIRASFATQRPEMLSFSRHLSRILYQWQPEYIRLSHPFLACCLLSDLAYPSEETVLAPDLRGMLIHGDRPSAEISFEKRFALYFPPWAHPRSSNTPNVSRSGLILGITGEKMGEDNRGSEDNNPTPIPGLKKLTQPGAELGHIVPGMVELASISSRELSKFLDFDGRNEWNSRDSLDYVFENNEQLNYVQLQGLRSGGYADELQHA</sequence>
<dbReference type="CDD" id="cd12148">
    <property type="entry name" value="fungal_TF_MHR"/>
    <property type="match status" value="1"/>
</dbReference>
<evidence type="ECO:0000313" key="13">
    <source>
        <dbReference type="Proteomes" id="UP000177622"/>
    </source>
</evidence>
<keyword evidence="6" id="KW-0503">Monooxygenase</keyword>
<evidence type="ECO:0000256" key="2">
    <source>
        <dbReference type="ARBA" id="ARBA00010617"/>
    </source>
</evidence>